<feature type="non-terminal residue" evidence="1">
    <location>
        <position position="67"/>
    </location>
</feature>
<feature type="non-terminal residue" evidence="1">
    <location>
        <position position="1"/>
    </location>
</feature>
<proteinExistence type="predicted"/>
<comment type="caution">
    <text evidence="1">The sequence shown here is derived from an EMBL/GenBank/DDBJ whole genome shotgun (WGS) entry which is preliminary data.</text>
</comment>
<organism evidence="1 2">
    <name type="scientific">Pleurodeles waltl</name>
    <name type="common">Iberian ribbed newt</name>
    <dbReference type="NCBI Taxonomy" id="8319"/>
    <lineage>
        <taxon>Eukaryota</taxon>
        <taxon>Metazoa</taxon>
        <taxon>Chordata</taxon>
        <taxon>Craniata</taxon>
        <taxon>Vertebrata</taxon>
        <taxon>Euteleostomi</taxon>
        <taxon>Amphibia</taxon>
        <taxon>Batrachia</taxon>
        <taxon>Caudata</taxon>
        <taxon>Salamandroidea</taxon>
        <taxon>Salamandridae</taxon>
        <taxon>Pleurodelinae</taxon>
        <taxon>Pleurodeles</taxon>
    </lineage>
</organism>
<reference evidence="1" key="1">
    <citation type="journal article" date="2022" name="bioRxiv">
        <title>Sequencing and chromosome-scale assembly of the giantPleurodeles waltlgenome.</title>
        <authorList>
            <person name="Brown T."/>
            <person name="Elewa A."/>
            <person name="Iarovenko S."/>
            <person name="Subramanian E."/>
            <person name="Araus A.J."/>
            <person name="Petzold A."/>
            <person name="Susuki M."/>
            <person name="Suzuki K.-i.T."/>
            <person name="Hayashi T."/>
            <person name="Toyoda A."/>
            <person name="Oliveira C."/>
            <person name="Osipova E."/>
            <person name="Leigh N.D."/>
            <person name="Simon A."/>
            <person name="Yun M.H."/>
        </authorList>
    </citation>
    <scope>NUCLEOTIDE SEQUENCE</scope>
    <source>
        <strain evidence="1">20211129_DDA</strain>
        <tissue evidence="1">Liver</tissue>
    </source>
</reference>
<dbReference type="Proteomes" id="UP001066276">
    <property type="component" value="Chromosome 9"/>
</dbReference>
<name>A0AAV7N4U2_PLEWA</name>
<evidence type="ECO:0000313" key="2">
    <source>
        <dbReference type="Proteomes" id="UP001066276"/>
    </source>
</evidence>
<keyword evidence="2" id="KW-1185">Reference proteome</keyword>
<evidence type="ECO:0000313" key="1">
    <source>
        <dbReference type="EMBL" id="KAJ1111045.1"/>
    </source>
</evidence>
<sequence length="67" mass="6918">ACDQRQLLVMCAVAQPCAAPARAAVTAPVPATRGSSWSCVLEHSPMCSTSQSCSDGPTAWDQGQLLV</sequence>
<dbReference type="EMBL" id="JANPWB010000013">
    <property type="protein sequence ID" value="KAJ1111045.1"/>
    <property type="molecule type" value="Genomic_DNA"/>
</dbReference>
<protein>
    <submittedName>
        <fullName evidence="1">Uncharacterized protein</fullName>
    </submittedName>
</protein>
<gene>
    <name evidence="1" type="ORF">NDU88_008383</name>
</gene>
<dbReference type="AlphaFoldDB" id="A0AAV7N4U2"/>
<accession>A0AAV7N4U2</accession>